<evidence type="ECO:0000256" key="8">
    <source>
        <dbReference type="SAM" id="SignalP"/>
    </source>
</evidence>
<feature type="signal peptide" evidence="8">
    <location>
        <begin position="1"/>
        <end position="17"/>
    </location>
</feature>
<sequence>MRALAPFIAAISSGALARAYDLAIPAGPLDQGLTSYAVQTGRQILFAPGLVAGKRGNAVTGLVDADRGLSALLAGSGLVARRLRGEVLIIEVRPAPLPAAPPRPPSPAPPDPPPEEIVVTALKRETLLAETAVSMDVLTGRDISGRNIYDLRRMMRSVPGFATIDTGSGQQRLAIRGVFATGEATVGVYYDETPISGPSGTTFDPGQVAPDVELVDVNRVELLRGPQGTLYGASSMGGTLRVLFNQPDASGWHGDVRGGLDFVTRGNTGANFSAVLNAPIVADRLAARVVVYRRTLGGYIDRPNLGLSDTGGITRKGARIALAWTPEPAVHVSLSGLVHRGSADDATYWSTRLGPYRNDQPTRTPTFNTLKLLSGTARWDAAFATLTATASAYRWLVTRDNDYTSVLARQRTNATSCRDYNKLPDDGACTPAQFASFAAYADSRLPGILYQPMLVRSQSGEVRLASPAGATTIWTVGGFVEHRRDRVDSIVLRADPRTGIVITPYDVTGLRTIWTTLSQQALFGELTQPITSRFSLTGGGRYFRYRRSATGDVSQPNILTGTADLAAGPFHTREGGANLKAQLAWHPGHDAIVYAQAAEGFRPGGVNITPNLTEEERSYHADRLWSYELGGRTRLLNGAVGASLAAFHIDWSDMIYATASANGAFAYNTNIGPVNIDGAEAEISTIWAPGGELVLRISYVNARLAADQTSNNPRGLGRKGDRLPNVAHLAASASLSKSVQLARALTGFARADVTAVGASGTQFNPSITYYDRSPAYVLTDVQAGVEHRGWEAAIAVQNLFDKAGAGRALSNTFLSNQVYSVPPRTITLTLARRF</sequence>
<gene>
    <name evidence="10" type="ORF">KOF26_00160</name>
</gene>
<evidence type="ECO:0000256" key="2">
    <source>
        <dbReference type="ARBA" id="ARBA00023065"/>
    </source>
</evidence>
<keyword evidence="1 6" id="KW-0813">Transport</keyword>
<protein>
    <submittedName>
        <fullName evidence="10">TonB-dependent receptor</fullName>
    </submittedName>
</protein>
<keyword evidence="8" id="KW-0732">Signal</keyword>
<keyword evidence="3 7" id="KW-0798">TonB box</keyword>
<reference evidence="10 11" key="1">
    <citation type="submission" date="2021-06" db="EMBL/GenBank/DDBJ databases">
        <title>Sphingomonas sp. XMGL2, whole genome shotgun sequencing project.</title>
        <authorList>
            <person name="Zhao G."/>
            <person name="Shen L."/>
        </authorList>
    </citation>
    <scope>NUCLEOTIDE SEQUENCE [LARGE SCALE GENOMIC DNA]</scope>
    <source>
        <strain evidence="10 11">XMGL2</strain>
    </source>
</reference>
<accession>A0ABS6BFK4</accession>
<dbReference type="InterPro" id="IPR039426">
    <property type="entry name" value="TonB-dep_rcpt-like"/>
</dbReference>
<keyword evidence="6" id="KW-0812">Transmembrane</keyword>
<dbReference type="EMBL" id="JAHKRT010000001">
    <property type="protein sequence ID" value="MBU3076266.1"/>
    <property type="molecule type" value="Genomic_DNA"/>
</dbReference>
<comment type="caution">
    <text evidence="10">The sequence shown here is derived from an EMBL/GenBank/DDBJ whole genome shotgun (WGS) entry which is preliminary data.</text>
</comment>
<evidence type="ECO:0000256" key="6">
    <source>
        <dbReference type="PROSITE-ProRule" id="PRU01360"/>
    </source>
</evidence>
<comment type="similarity">
    <text evidence="6 7">Belongs to the TonB-dependent receptor family.</text>
</comment>
<keyword evidence="2" id="KW-0406">Ion transport</keyword>
<dbReference type="Pfam" id="PF00593">
    <property type="entry name" value="TonB_dep_Rec_b-barrel"/>
    <property type="match status" value="1"/>
</dbReference>
<keyword evidence="5 6" id="KW-0998">Cell outer membrane</keyword>
<evidence type="ECO:0000256" key="3">
    <source>
        <dbReference type="ARBA" id="ARBA00023077"/>
    </source>
</evidence>
<dbReference type="Pfam" id="PF07715">
    <property type="entry name" value="Plug"/>
    <property type="match status" value="1"/>
</dbReference>
<feature type="chain" id="PRO_5045560204" evidence="8">
    <location>
        <begin position="18"/>
        <end position="834"/>
    </location>
</feature>
<organism evidence="10 11">
    <name type="scientific">Sphingomonas quercus</name>
    <dbReference type="NCBI Taxonomy" id="2842451"/>
    <lineage>
        <taxon>Bacteria</taxon>
        <taxon>Pseudomonadati</taxon>
        <taxon>Pseudomonadota</taxon>
        <taxon>Alphaproteobacteria</taxon>
        <taxon>Sphingomonadales</taxon>
        <taxon>Sphingomonadaceae</taxon>
        <taxon>Sphingomonas</taxon>
    </lineage>
</organism>
<keyword evidence="11" id="KW-1185">Reference proteome</keyword>
<evidence type="ECO:0000313" key="11">
    <source>
        <dbReference type="Proteomes" id="UP000776276"/>
    </source>
</evidence>
<dbReference type="PANTHER" id="PTHR32552">
    <property type="entry name" value="FERRICHROME IRON RECEPTOR-RELATED"/>
    <property type="match status" value="1"/>
</dbReference>
<dbReference type="InterPro" id="IPR012910">
    <property type="entry name" value="Plug_dom"/>
</dbReference>
<name>A0ABS6BFK4_9SPHN</name>
<evidence type="ECO:0000256" key="1">
    <source>
        <dbReference type="ARBA" id="ARBA00022448"/>
    </source>
</evidence>
<dbReference type="PANTHER" id="PTHR32552:SF81">
    <property type="entry name" value="TONB-DEPENDENT OUTER MEMBRANE RECEPTOR"/>
    <property type="match status" value="1"/>
</dbReference>
<keyword evidence="4 6" id="KW-0472">Membrane</keyword>
<comment type="subcellular location">
    <subcellularLocation>
        <location evidence="6">Cell outer membrane</location>
        <topology evidence="6">Multi-pass membrane protein</topology>
    </subcellularLocation>
</comment>
<feature type="domain" description="Secretin/TonB short N-terminal" evidence="9">
    <location>
        <begin position="42"/>
        <end position="93"/>
    </location>
</feature>
<evidence type="ECO:0000313" key="10">
    <source>
        <dbReference type="EMBL" id="MBU3076266.1"/>
    </source>
</evidence>
<dbReference type="InterPro" id="IPR000531">
    <property type="entry name" value="Beta-barrel_TonB"/>
</dbReference>
<evidence type="ECO:0000256" key="5">
    <source>
        <dbReference type="ARBA" id="ARBA00023237"/>
    </source>
</evidence>
<evidence type="ECO:0000256" key="7">
    <source>
        <dbReference type="RuleBase" id="RU003357"/>
    </source>
</evidence>
<keyword evidence="6" id="KW-1134">Transmembrane beta strand</keyword>
<dbReference type="RefSeq" id="WP_216318152.1">
    <property type="nucleotide sequence ID" value="NZ_JAHKRT010000001.1"/>
</dbReference>
<dbReference type="InterPro" id="IPR011662">
    <property type="entry name" value="Secretin/TonB_short_N"/>
</dbReference>
<evidence type="ECO:0000256" key="4">
    <source>
        <dbReference type="ARBA" id="ARBA00023136"/>
    </source>
</evidence>
<evidence type="ECO:0000259" key="9">
    <source>
        <dbReference type="SMART" id="SM00965"/>
    </source>
</evidence>
<keyword evidence="10" id="KW-0675">Receptor</keyword>
<dbReference type="SMART" id="SM00965">
    <property type="entry name" value="STN"/>
    <property type="match status" value="1"/>
</dbReference>
<proteinExistence type="inferred from homology"/>
<dbReference type="Proteomes" id="UP000776276">
    <property type="component" value="Unassembled WGS sequence"/>
</dbReference>
<dbReference type="PROSITE" id="PS52016">
    <property type="entry name" value="TONB_DEPENDENT_REC_3"/>
    <property type="match status" value="1"/>
</dbReference>